<gene>
    <name evidence="1" type="ORF">Q9L58_006376</name>
</gene>
<evidence type="ECO:0000313" key="1">
    <source>
        <dbReference type="EMBL" id="KAL0634711.1"/>
    </source>
</evidence>
<reference evidence="1 2" key="1">
    <citation type="submission" date="2024-02" db="EMBL/GenBank/DDBJ databases">
        <title>Discinaceae phylogenomics.</title>
        <authorList>
            <person name="Dirks A.C."/>
            <person name="James T.Y."/>
        </authorList>
    </citation>
    <scope>NUCLEOTIDE SEQUENCE [LARGE SCALE GENOMIC DNA]</scope>
    <source>
        <strain evidence="1 2">ACD0624</strain>
    </source>
</reference>
<dbReference type="EMBL" id="JBBBZM010000087">
    <property type="protein sequence ID" value="KAL0634711.1"/>
    <property type="molecule type" value="Genomic_DNA"/>
</dbReference>
<name>A0ABR3GFT7_9PEZI</name>
<protein>
    <submittedName>
        <fullName evidence="1">Uncharacterized protein</fullName>
    </submittedName>
</protein>
<dbReference type="Proteomes" id="UP001447188">
    <property type="component" value="Unassembled WGS sequence"/>
</dbReference>
<evidence type="ECO:0000313" key="2">
    <source>
        <dbReference type="Proteomes" id="UP001447188"/>
    </source>
</evidence>
<sequence length="205" mass="22958">MTWSTASTQAASTTATIHRENQTITVLTLNDVDISRVFAYVMSEKGARIFITFPLGDHITQSNSSCCNYYHTHAGYDLPKQKVPTQESEICCPRLVIETVADGGKFTAQVLESPKNDDLNNFPGMTLDNKRLPKGSKTIKLSWFAITFGSKAGKLRFITEYHRLERIRKAKTVIGKDLLASLRGEEMKGESVKMDGERELNDAHR</sequence>
<comment type="caution">
    <text evidence="1">The sequence shown here is derived from an EMBL/GenBank/DDBJ whole genome shotgun (WGS) entry which is preliminary data.</text>
</comment>
<keyword evidence="2" id="KW-1185">Reference proteome</keyword>
<accession>A0ABR3GFT7</accession>
<organism evidence="1 2">
    <name type="scientific">Discina gigas</name>
    <dbReference type="NCBI Taxonomy" id="1032678"/>
    <lineage>
        <taxon>Eukaryota</taxon>
        <taxon>Fungi</taxon>
        <taxon>Dikarya</taxon>
        <taxon>Ascomycota</taxon>
        <taxon>Pezizomycotina</taxon>
        <taxon>Pezizomycetes</taxon>
        <taxon>Pezizales</taxon>
        <taxon>Discinaceae</taxon>
        <taxon>Discina</taxon>
    </lineage>
</organism>
<proteinExistence type="predicted"/>